<evidence type="ECO:0000259" key="11">
    <source>
        <dbReference type="Pfam" id="PF00482"/>
    </source>
</evidence>
<dbReference type="InterPro" id="IPR001992">
    <property type="entry name" value="T2SS_GspF/T4SS_PilC_CS"/>
</dbReference>
<dbReference type="Gene3D" id="1.20.81.30">
    <property type="entry name" value="Type II secretion system (T2SS), domain F"/>
    <property type="match status" value="2"/>
</dbReference>
<evidence type="ECO:0000256" key="4">
    <source>
        <dbReference type="ARBA" id="ARBA00022475"/>
    </source>
</evidence>
<feature type="domain" description="Type II secretion system protein GspF" evidence="11">
    <location>
        <begin position="274"/>
        <end position="396"/>
    </location>
</feature>
<comment type="caution">
    <text evidence="12">The sequence shown here is derived from an EMBL/GenBank/DDBJ whole genome shotgun (WGS) entry which is preliminary data.</text>
</comment>
<reference evidence="12 13" key="1">
    <citation type="submission" date="2024-09" db="EMBL/GenBank/DDBJ databases">
        <authorList>
            <person name="Sun Q."/>
            <person name="Mori K."/>
        </authorList>
    </citation>
    <scope>NUCLEOTIDE SEQUENCE [LARGE SCALE GENOMIC DNA]</scope>
    <source>
        <strain evidence="12 13">CECT 8064</strain>
    </source>
</reference>
<evidence type="ECO:0000256" key="10">
    <source>
        <dbReference type="SAM" id="Phobius"/>
    </source>
</evidence>
<evidence type="ECO:0000256" key="6">
    <source>
        <dbReference type="ARBA" id="ARBA00022692"/>
    </source>
</evidence>
<name>A0ABV5HP30_9VIBR</name>
<evidence type="ECO:0000256" key="5">
    <source>
        <dbReference type="ARBA" id="ARBA00022519"/>
    </source>
</evidence>
<dbReference type="InterPro" id="IPR018076">
    <property type="entry name" value="T2SS_GspF_dom"/>
</dbReference>
<dbReference type="PANTHER" id="PTHR30012:SF7">
    <property type="entry name" value="PROTEIN TRANSPORT PROTEIN HOFC HOMOLOG"/>
    <property type="match status" value="1"/>
</dbReference>
<keyword evidence="6 9" id="KW-0812">Transmembrane</keyword>
<feature type="domain" description="Type II secretion system protein GspF" evidence="11">
    <location>
        <begin position="71"/>
        <end position="193"/>
    </location>
</feature>
<keyword evidence="13" id="KW-1185">Reference proteome</keyword>
<feature type="transmembrane region" description="Helical" evidence="10">
    <location>
        <begin position="219"/>
        <end position="242"/>
    </location>
</feature>
<evidence type="ECO:0000256" key="7">
    <source>
        <dbReference type="ARBA" id="ARBA00022989"/>
    </source>
</evidence>
<sequence length="405" mass="45128">MMPKLPLHRYRYTAKRSTARVRGSLLACSSEHANEQLRAQGLEVLRLTQLSLSIFAQLKHRVTQSDITMLTQQLSTLLNSGVALLPALALITQTQHKAGMRALLYQLITHLESGHSLANALRHASPQFDDFYCQLIANGELSGRLAPTLSRLTDYREKSQRLKSKVIKAMIYPLLIVFVALVVSYLMLTMVIPEFERMFSSFGASLPWFTQQVLTLSTYIQTLNVVHLILATLPFTVLHWAVKRHPQWQLSLSRLSLRLPIIGELLSKAALARFSRSLALSCQAGVSILTGLENAIATTQQAYYQIQLQHALQDTAAGSGLTNALRQTQCFPELMLQMLHIGEQSGQMDTMLLKVSDLYEFEVENLTDNLGKAIEPMIILVLGSLIGALVIAMYLPIFNLMSVLG</sequence>
<evidence type="ECO:0000256" key="3">
    <source>
        <dbReference type="ARBA" id="ARBA00022448"/>
    </source>
</evidence>
<keyword evidence="8 10" id="KW-0472">Membrane</keyword>
<dbReference type="Proteomes" id="UP001589645">
    <property type="component" value="Unassembled WGS sequence"/>
</dbReference>
<protein>
    <submittedName>
        <fullName evidence="12">Type II secretion system F family protein</fullName>
    </submittedName>
</protein>
<accession>A0ABV5HP30</accession>
<dbReference type="InterPro" id="IPR003004">
    <property type="entry name" value="GspF/PilC"/>
</dbReference>
<keyword evidence="7 10" id="KW-1133">Transmembrane helix</keyword>
<organism evidence="12 13">
    <name type="scientific">Vibrio olivae</name>
    <dbReference type="NCBI Taxonomy" id="1243002"/>
    <lineage>
        <taxon>Bacteria</taxon>
        <taxon>Pseudomonadati</taxon>
        <taxon>Pseudomonadota</taxon>
        <taxon>Gammaproteobacteria</taxon>
        <taxon>Vibrionales</taxon>
        <taxon>Vibrionaceae</taxon>
        <taxon>Vibrio</taxon>
    </lineage>
</organism>
<keyword evidence="3 9" id="KW-0813">Transport</keyword>
<evidence type="ECO:0000313" key="12">
    <source>
        <dbReference type="EMBL" id="MFB9135994.1"/>
    </source>
</evidence>
<evidence type="ECO:0000256" key="8">
    <source>
        <dbReference type="ARBA" id="ARBA00023136"/>
    </source>
</evidence>
<feature type="transmembrane region" description="Helical" evidence="10">
    <location>
        <begin position="377"/>
        <end position="397"/>
    </location>
</feature>
<keyword evidence="4" id="KW-1003">Cell membrane</keyword>
<evidence type="ECO:0000256" key="9">
    <source>
        <dbReference type="RuleBase" id="RU003923"/>
    </source>
</evidence>
<dbReference type="PANTHER" id="PTHR30012">
    <property type="entry name" value="GENERAL SECRETION PATHWAY PROTEIN"/>
    <property type="match status" value="1"/>
</dbReference>
<comment type="subcellular location">
    <subcellularLocation>
        <location evidence="1 9">Cell inner membrane</location>
        <topology evidence="1 9">Multi-pass membrane protein</topology>
    </subcellularLocation>
</comment>
<evidence type="ECO:0000313" key="13">
    <source>
        <dbReference type="Proteomes" id="UP001589645"/>
    </source>
</evidence>
<dbReference type="Pfam" id="PF00482">
    <property type="entry name" value="T2SSF"/>
    <property type="match status" value="2"/>
</dbReference>
<feature type="transmembrane region" description="Helical" evidence="10">
    <location>
        <begin position="169"/>
        <end position="192"/>
    </location>
</feature>
<dbReference type="PROSITE" id="PS00874">
    <property type="entry name" value="T2SP_F"/>
    <property type="match status" value="1"/>
</dbReference>
<comment type="similarity">
    <text evidence="2 9">Belongs to the GSP F family.</text>
</comment>
<keyword evidence="5" id="KW-0997">Cell inner membrane</keyword>
<dbReference type="RefSeq" id="WP_390193688.1">
    <property type="nucleotide sequence ID" value="NZ_JBHMEP010000003.1"/>
</dbReference>
<dbReference type="PRINTS" id="PR00812">
    <property type="entry name" value="BCTERIALGSPF"/>
</dbReference>
<dbReference type="EMBL" id="JBHMEP010000003">
    <property type="protein sequence ID" value="MFB9135994.1"/>
    <property type="molecule type" value="Genomic_DNA"/>
</dbReference>
<evidence type="ECO:0000256" key="2">
    <source>
        <dbReference type="ARBA" id="ARBA00005745"/>
    </source>
</evidence>
<proteinExistence type="inferred from homology"/>
<gene>
    <name evidence="12" type="ORF">ACFFUV_13560</name>
</gene>
<evidence type="ECO:0000256" key="1">
    <source>
        <dbReference type="ARBA" id="ARBA00004429"/>
    </source>
</evidence>
<dbReference type="InterPro" id="IPR042094">
    <property type="entry name" value="T2SS_GspF_sf"/>
</dbReference>